<sequence>MEYSKEDLMEAKRQILGVGENMGTEESKKIWEKNAQFWDDAMGDESNEFHREVVRPKVTELLSPDPSDYILDIACGNGNYSSYLAQRGASVVAFDYSKKMIELAKRRRSQYAKQIEFCVADATNRESLLGLKRNRAFTKAVSNMAIMDITDIEPLFMAVYELLEENGIFVFATQHPCFITLTEKYMTPHSYYDIAIEGQPEEQIYYHRSIQDIFNLCFRAGFVIDGFYEECFKNNKEIPMVMIVRLKKVKRDSLK</sequence>
<keyword evidence="3" id="KW-1185">Reference proteome</keyword>
<name>A0A0M2NNN1_9FIRM</name>
<evidence type="ECO:0000313" key="3">
    <source>
        <dbReference type="Proteomes" id="UP000034076"/>
    </source>
</evidence>
<dbReference type="OrthoDB" id="9791837at2"/>
<dbReference type="PANTHER" id="PTHR43861">
    <property type="entry name" value="TRANS-ACONITATE 2-METHYLTRANSFERASE-RELATED"/>
    <property type="match status" value="1"/>
</dbReference>
<dbReference type="STRING" id="270498.CHK_0638"/>
<dbReference type="InterPro" id="IPR025714">
    <property type="entry name" value="Methyltranfer_dom"/>
</dbReference>
<reference evidence="2 3" key="1">
    <citation type="submission" date="2015-04" db="EMBL/GenBank/DDBJ databases">
        <title>Draft genome sequence of bacteremic isolate Catabacter hongkongensis type strain HKU16T.</title>
        <authorList>
            <person name="Lau S.K."/>
            <person name="Teng J.L."/>
            <person name="Huang Y."/>
            <person name="Curreem S.O."/>
            <person name="Tsui S.K."/>
            <person name="Woo P.C."/>
        </authorList>
    </citation>
    <scope>NUCLEOTIDE SEQUENCE [LARGE SCALE GENOMIC DNA]</scope>
    <source>
        <strain evidence="2 3">HKU16</strain>
    </source>
</reference>
<dbReference type="Pfam" id="PF13847">
    <property type="entry name" value="Methyltransf_31"/>
    <property type="match status" value="1"/>
</dbReference>
<evidence type="ECO:0000313" key="2">
    <source>
        <dbReference type="EMBL" id="KKI51825.1"/>
    </source>
</evidence>
<dbReference type="RefSeq" id="WP_002602097.1">
    <property type="nucleotide sequence ID" value="NZ_LAYJ01000061.1"/>
</dbReference>
<dbReference type="EMBL" id="LAYJ01000061">
    <property type="protein sequence ID" value="KKI51825.1"/>
    <property type="molecule type" value="Genomic_DNA"/>
</dbReference>
<evidence type="ECO:0000259" key="1">
    <source>
        <dbReference type="Pfam" id="PF13847"/>
    </source>
</evidence>
<protein>
    <recommendedName>
        <fullName evidence="1">Methyltransferase domain-containing protein</fullName>
    </recommendedName>
</protein>
<proteinExistence type="predicted"/>
<dbReference type="Gene3D" id="3.40.50.150">
    <property type="entry name" value="Vaccinia Virus protein VP39"/>
    <property type="match status" value="1"/>
</dbReference>
<dbReference type="AlphaFoldDB" id="A0A0M2NNN1"/>
<dbReference type="GeneID" id="86820146"/>
<gene>
    <name evidence="2" type="ORF">CHK_0638</name>
</gene>
<accession>A0A0M2NNN1</accession>
<dbReference type="PATRIC" id="fig|270498.16.peg.1647"/>
<dbReference type="InterPro" id="IPR029063">
    <property type="entry name" value="SAM-dependent_MTases_sf"/>
</dbReference>
<dbReference type="SUPFAM" id="SSF53335">
    <property type="entry name" value="S-adenosyl-L-methionine-dependent methyltransferases"/>
    <property type="match status" value="1"/>
</dbReference>
<dbReference type="Proteomes" id="UP000034076">
    <property type="component" value="Unassembled WGS sequence"/>
</dbReference>
<comment type="caution">
    <text evidence="2">The sequence shown here is derived from an EMBL/GenBank/DDBJ whole genome shotgun (WGS) entry which is preliminary data.</text>
</comment>
<organism evidence="2 3">
    <name type="scientific">Christensenella hongkongensis</name>
    <dbReference type="NCBI Taxonomy" id="270498"/>
    <lineage>
        <taxon>Bacteria</taxon>
        <taxon>Bacillati</taxon>
        <taxon>Bacillota</taxon>
        <taxon>Clostridia</taxon>
        <taxon>Christensenellales</taxon>
        <taxon>Christensenellaceae</taxon>
        <taxon>Christensenella</taxon>
    </lineage>
</organism>
<dbReference type="CDD" id="cd02440">
    <property type="entry name" value="AdoMet_MTases"/>
    <property type="match status" value="1"/>
</dbReference>
<feature type="domain" description="Methyltransferase" evidence="1">
    <location>
        <begin position="68"/>
        <end position="175"/>
    </location>
</feature>